<accession>A0A067PKH7</accession>
<dbReference type="Proteomes" id="UP000027265">
    <property type="component" value="Unassembled WGS sequence"/>
</dbReference>
<feature type="compositionally biased region" description="Basic and acidic residues" evidence="1">
    <location>
        <begin position="80"/>
        <end position="91"/>
    </location>
</feature>
<sequence>MATSVKHILDETWNLESQLHFNCTFLARDVSSPHTSVGNPAPFSRGLMLMDKYSVSAQLAEERPDKQVGSTIFDISNEGNSRDDDNSRDEGESSEEDTYPFKHAVRAYLSSKHIAVNLCADLPQTVHPDVIATYTAGGPSPSVDNILLDWHANVSSKWNRAAITLLSRDGLVHLRNHKLSDELQEAAEHLWGKRKRSRAGSFDVSIGGTPAGLTQPMTDFEDIN</sequence>
<dbReference type="EMBL" id="KL197725">
    <property type="protein sequence ID" value="KDQ55334.1"/>
    <property type="molecule type" value="Genomic_DNA"/>
</dbReference>
<dbReference type="InParanoid" id="A0A067PKH7"/>
<evidence type="ECO:0000313" key="2">
    <source>
        <dbReference type="EMBL" id="KDQ55334.1"/>
    </source>
</evidence>
<feature type="compositionally biased region" description="Polar residues" evidence="1">
    <location>
        <begin position="68"/>
        <end position="79"/>
    </location>
</feature>
<evidence type="ECO:0000256" key="1">
    <source>
        <dbReference type="SAM" id="MobiDB-lite"/>
    </source>
</evidence>
<reference evidence="3" key="1">
    <citation type="journal article" date="2014" name="Proc. Natl. Acad. Sci. U.S.A.">
        <title>Extensive sampling of basidiomycete genomes demonstrates inadequacy of the white-rot/brown-rot paradigm for wood decay fungi.</title>
        <authorList>
            <person name="Riley R."/>
            <person name="Salamov A.A."/>
            <person name="Brown D.W."/>
            <person name="Nagy L.G."/>
            <person name="Floudas D."/>
            <person name="Held B.W."/>
            <person name="Levasseur A."/>
            <person name="Lombard V."/>
            <person name="Morin E."/>
            <person name="Otillar R."/>
            <person name="Lindquist E.A."/>
            <person name="Sun H."/>
            <person name="LaButti K.M."/>
            <person name="Schmutz J."/>
            <person name="Jabbour D."/>
            <person name="Luo H."/>
            <person name="Baker S.E."/>
            <person name="Pisabarro A.G."/>
            <person name="Walton J.D."/>
            <person name="Blanchette R.A."/>
            <person name="Henrissat B."/>
            <person name="Martin F."/>
            <person name="Cullen D."/>
            <person name="Hibbett D.S."/>
            <person name="Grigoriev I.V."/>
        </authorList>
    </citation>
    <scope>NUCLEOTIDE SEQUENCE [LARGE SCALE GENOMIC DNA]</scope>
    <source>
        <strain evidence="3">MUCL 33604</strain>
    </source>
</reference>
<evidence type="ECO:0000313" key="3">
    <source>
        <dbReference type="Proteomes" id="UP000027265"/>
    </source>
</evidence>
<feature type="region of interest" description="Disordered" evidence="1">
    <location>
        <begin position="60"/>
        <end position="97"/>
    </location>
</feature>
<proteinExistence type="predicted"/>
<keyword evidence="3" id="KW-1185">Reference proteome</keyword>
<gene>
    <name evidence="2" type="ORF">JAAARDRAFT_195732</name>
</gene>
<dbReference type="AlphaFoldDB" id="A0A067PKH7"/>
<protein>
    <submittedName>
        <fullName evidence="2">Uncharacterized protein</fullName>
    </submittedName>
</protein>
<name>A0A067PKH7_9AGAM</name>
<dbReference type="OrthoDB" id="2804106at2759"/>
<organism evidence="2 3">
    <name type="scientific">Jaapia argillacea MUCL 33604</name>
    <dbReference type="NCBI Taxonomy" id="933084"/>
    <lineage>
        <taxon>Eukaryota</taxon>
        <taxon>Fungi</taxon>
        <taxon>Dikarya</taxon>
        <taxon>Basidiomycota</taxon>
        <taxon>Agaricomycotina</taxon>
        <taxon>Agaricomycetes</taxon>
        <taxon>Agaricomycetidae</taxon>
        <taxon>Jaapiales</taxon>
        <taxon>Jaapiaceae</taxon>
        <taxon>Jaapia</taxon>
    </lineage>
</organism>
<dbReference type="HOGENOM" id="CLU_1235188_0_0_1"/>